<proteinExistence type="inferred from homology"/>
<organism evidence="13 14">
    <name type="scientific">Metaplanococcus flavidus</name>
    <dbReference type="NCBI Taxonomy" id="569883"/>
    <lineage>
        <taxon>Bacteria</taxon>
        <taxon>Bacillati</taxon>
        <taxon>Bacillota</taxon>
        <taxon>Bacilli</taxon>
        <taxon>Bacillales</taxon>
        <taxon>Caryophanaceae</taxon>
        <taxon>Metaplanococcus</taxon>
    </lineage>
</organism>
<dbReference type="PANTHER" id="PTHR36174">
    <property type="entry name" value="LIPID II:GLYCINE GLYCYLTRANSFERASE"/>
    <property type="match status" value="1"/>
</dbReference>
<evidence type="ECO:0000256" key="4">
    <source>
        <dbReference type="ARBA" id="ARBA00022960"/>
    </source>
</evidence>
<name>A0ABW3L9M8_9BACL</name>
<evidence type="ECO:0000256" key="5">
    <source>
        <dbReference type="ARBA" id="ARBA00022984"/>
    </source>
</evidence>
<reference evidence="14" key="1">
    <citation type="journal article" date="2019" name="Int. J. Syst. Evol. Microbiol.">
        <title>The Global Catalogue of Microorganisms (GCM) 10K type strain sequencing project: providing services to taxonomists for standard genome sequencing and annotation.</title>
        <authorList>
            <consortium name="The Broad Institute Genomics Platform"/>
            <consortium name="The Broad Institute Genome Sequencing Center for Infectious Disease"/>
            <person name="Wu L."/>
            <person name="Ma J."/>
        </authorList>
    </citation>
    <scope>NUCLEOTIDE SEQUENCE [LARGE SCALE GENOMIC DNA]</scope>
    <source>
        <strain evidence="14">CCUG 56756</strain>
    </source>
</reference>
<dbReference type="Pfam" id="PF13480">
    <property type="entry name" value="Acetyltransf_6"/>
    <property type="match status" value="1"/>
</dbReference>
<evidence type="ECO:0000256" key="9">
    <source>
        <dbReference type="ARBA" id="ARBA00040679"/>
    </source>
</evidence>
<evidence type="ECO:0000313" key="14">
    <source>
        <dbReference type="Proteomes" id="UP001597109"/>
    </source>
</evidence>
<evidence type="ECO:0000256" key="6">
    <source>
        <dbReference type="ARBA" id="ARBA00023315"/>
    </source>
</evidence>
<comment type="catalytic activity">
    <reaction evidence="11">
        <text>beta-D-GlcNAc-(1-&gt;4)-Mur2Ac(oyl-L-Ala-D-isoglutaminyl-L-Lys-D-Ala-D-Ala)-di-trans,octa-cis-undecaprenyl diphosphate + glycyl-tRNA(Gly) = beta-D-GlcNAc-(1-&gt;4)-Mur2Ac(oyl-L-Ala-D-isoglutaminyl-L-Lys-(N(6)-Gly)-D-Ala-D-Ala)-di-trans,octa-cis-undecaprenyl diphosphate + tRNA(Gly) + H(+)</text>
        <dbReference type="Rhea" id="RHEA:30435"/>
        <dbReference type="Rhea" id="RHEA-COMP:9664"/>
        <dbReference type="Rhea" id="RHEA-COMP:9683"/>
        <dbReference type="ChEBI" id="CHEBI:15378"/>
        <dbReference type="ChEBI" id="CHEBI:62233"/>
        <dbReference type="ChEBI" id="CHEBI:62234"/>
        <dbReference type="ChEBI" id="CHEBI:78442"/>
        <dbReference type="ChEBI" id="CHEBI:78522"/>
        <dbReference type="EC" id="2.3.2.16"/>
    </reaction>
</comment>
<evidence type="ECO:0000256" key="1">
    <source>
        <dbReference type="ARBA" id="ARBA00004496"/>
    </source>
</evidence>
<keyword evidence="5" id="KW-0573">Peptidoglycan synthesis</keyword>
<comment type="similarity">
    <text evidence="2">Belongs to the FemABX family.</text>
</comment>
<comment type="subcellular location">
    <subcellularLocation>
        <location evidence="1">Cytoplasm</location>
    </subcellularLocation>
</comment>
<keyword evidence="7" id="KW-0961">Cell wall biogenesis/degradation</keyword>
<dbReference type="SUPFAM" id="SSF55729">
    <property type="entry name" value="Acyl-CoA N-acyltransferases (Nat)"/>
    <property type="match status" value="1"/>
</dbReference>
<dbReference type="Proteomes" id="UP001597109">
    <property type="component" value="Unassembled WGS sequence"/>
</dbReference>
<evidence type="ECO:0000256" key="11">
    <source>
        <dbReference type="ARBA" id="ARBA00048654"/>
    </source>
</evidence>
<dbReference type="PROSITE" id="PS51191">
    <property type="entry name" value="FEMABX"/>
    <property type="match status" value="1"/>
</dbReference>
<dbReference type="GO" id="GO:0016746">
    <property type="term" value="F:acyltransferase activity"/>
    <property type="evidence" value="ECO:0007669"/>
    <property type="project" value="UniProtKB-KW"/>
</dbReference>
<keyword evidence="4" id="KW-0133">Cell shape</keyword>
<keyword evidence="6 13" id="KW-0012">Acyltransferase</keyword>
<evidence type="ECO:0000256" key="8">
    <source>
        <dbReference type="ARBA" id="ARBA00039074"/>
    </source>
</evidence>
<evidence type="ECO:0000256" key="2">
    <source>
        <dbReference type="ARBA" id="ARBA00009943"/>
    </source>
</evidence>
<evidence type="ECO:0000313" key="13">
    <source>
        <dbReference type="EMBL" id="MFD1031312.1"/>
    </source>
</evidence>
<gene>
    <name evidence="13" type="ORF">ACFQ1X_07670</name>
</gene>
<dbReference type="PANTHER" id="PTHR36174:SF1">
    <property type="entry name" value="LIPID II:GLYCINE GLYCYLTRANSFERASE"/>
    <property type="match status" value="1"/>
</dbReference>
<evidence type="ECO:0000259" key="12">
    <source>
        <dbReference type="Pfam" id="PF13480"/>
    </source>
</evidence>
<evidence type="ECO:0000256" key="10">
    <source>
        <dbReference type="ARBA" id="ARBA00042933"/>
    </source>
</evidence>
<keyword evidence="3 13" id="KW-0808">Transferase</keyword>
<feature type="domain" description="BioF2-like acetyltransferase" evidence="12">
    <location>
        <begin position="141"/>
        <end position="270"/>
    </location>
</feature>
<dbReference type="EMBL" id="JBHTKI010000008">
    <property type="protein sequence ID" value="MFD1031312.1"/>
    <property type="molecule type" value="Genomic_DNA"/>
</dbReference>
<dbReference type="InterPro" id="IPR038740">
    <property type="entry name" value="BioF2-like_GNAT_dom"/>
</dbReference>
<accession>A0ABW3L9M8</accession>
<keyword evidence="14" id="KW-1185">Reference proteome</keyword>
<dbReference type="Gene3D" id="3.40.630.30">
    <property type="match status" value="1"/>
</dbReference>
<dbReference type="EC" id="2.3.2.16" evidence="8"/>
<evidence type="ECO:0000256" key="7">
    <source>
        <dbReference type="ARBA" id="ARBA00023316"/>
    </source>
</evidence>
<dbReference type="RefSeq" id="WP_144838048.1">
    <property type="nucleotide sequence ID" value="NZ_JBHTKI010000008.1"/>
</dbReference>
<dbReference type="InterPro" id="IPR050644">
    <property type="entry name" value="PG_Glycine_Bridge_Synth"/>
</dbReference>
<dbReference type="InterPro" id="IPR003447">
    <property type="entry name" value="FEMABX"/>
</dbReference>
<dbReference type="InterPro" id="IPR016181">
    <property type="entry name" value="Acyl_CoA_acyltransferase"/>
</dbReference>
<evidence type="ECO:0000256" key="3">
    <source>
        <dbReference type="ARBA" id="ARBA00022679"/>
    </source>
</evidence>
<sequence>MKDIYFEKDYGKLYEVIEEGKCEVFEFHHSLGTIRHMYIKREIPIQLSDETYYDLVTPYGYGGPIIITGEQEDKPLLTAEFQNAFQKHCDEQRIVSEFIRFHPFISNAEDFSKIYNISFRRNTTGTNLKDFENPVQEEFSKSARMNIKQALKAGLTYRVTVNPESLDAFQELYYSTMKRNQADAIYYFDETYFSDCLKYFSKNILLVEAIYENQVIGMTLNFIYKNTIHIHLGGTLEKFLPLSPVYLMLYGLTVWGKENGIDLIHSGGGRTSDLNDKLYLFKKRFGKNTEFNYFVGYKVWNEKIYEQLKEAAQVYSETEFFPAYRRKNNF</sequence>
<protein>
    <recommendedName>
        <fullName evidence="9">Lipid II:glycine glycyltransferase</fullName>
        <ecNumber evidence="8">2.3.2.16</ecNumber>
    </recommendedName>
    <alternativeName>
        <fullName evidence="10">Factor essential for expression of methicillin resistance X</fullName>
    </alternativeName>
</protein>
<comment type="caution">
    <text evidence="13">The sequence shown here is derived from an EMBL/GenBank/DDBJ whole genome shotgun (WGS) entry which is preliminary data.</text>
</comment>